<dbReference type="InterPro" id="IPR004197">
    <property type="entry name" value="Cellulase_Ig-like"/>
</dbReference>
<dbReference type="Pfam" id="PF00553">
    <property type="entry name" value="CBM_2"/>
    <property type="match status" value="1"/>
</dbReference>
<feature type="domain" description="CBM2" evidence="9">
    <location>
        <begin position="755"/>
        <end position="864"/>
    </location>
</feature>
<dbReference type="GO" id="GO:0008810">
    <property type="term" value="F:cellulase activity"/>
    <property type="evidence" value="ECO:0007669"/>
    <property type="project" value="UniProtKB-EC"/>
</dbReference>
<keyword evidence="11" id="KW-1185">Reference proteome</keyword>
<comment type="catalytic activity">
    <reaction evidence="7">
        <text>Endohydrolysis of (1-&gt;4)-beta-D-glucosidic linkages in cellulose, lichenin and cereal beta-D-glucans.</text>
        <dbReference type="EC" id="3.2.1.4"/>
    </reaction>
</comment>
<dbReference type="Pfam" id="PF02927">
    <property type="entry name" value="CelD_N"/>
    <property type="match status" value="1"/>
</dbReference>
<dbReference type="InterPro" id="IPR033126">
    <property type="entry name" value="Glyco_hydro_9_Asp/Glu_AS"/>
</dbReference>
<keyword evidence="7" id="KW-0136">Cellulose degradation</keyword>
<dbReference type="InterPro" id="IPR008965">
    <property type="entry name" value="CBM2/CBM3_carb-bd_dom_sf"/>
</dbReference>
<evidence type="ECO:0000256" key="7">
    <source>
        <dbReference type="RuleBase" id="RU361166"/>
    </source>
</evidence>
<dbReference type="InterPro" id="IPR001701">
    <property type="entry name" value="Glyco_hydro_9"/>
</dbReference>
<dbReference type="Gene3D" id="2.60.40.290">
    <property type="match status" value="1"/>
</dbReference>
<dbReference type="PANTHER" id="PTHR22298">
    <property type="entry name" value="ENDO-1,4-BETA-GLUCANASE"/>
    <property type="match status" value="1"/>
</dbReference>
<evidence type="ECO:0000256" key="8">
    <source>
        <dbReference type="SAM" id="MobiDB-lite"/>
    </source>
</evidence>
<dbReference type="RefSeq" id="WP_077692834.1">
    <property type="nucleotide sequence ID" value="NZ_MCOK01000001.1"/>
</dbReference>
<keyword evidence="7" id="KW-0732">Signal</keyword>
<evidence type="ECO:0000256" key="3">
    <source>
        <dbReference type="ARBA" id="ARBA00023277"/>
    </source>
</evidence>
<evidence type="ECO:0000256" key="6">
    <source>
        <dbReference type="PROSITE-ProRule" id="PRU10060"/>
    </source>
</evidence>
<dbReference type="SUPFAM" id="SSF48208">
    <property type="entry name" value="Six-hairpin glycosidases"/>
    <property type="match status" value="1"/>
</dbReference>
<evidence type="ECO:0000256" key="5">
    <source>
        <dbReference type="ARBA" id="ARBA00023326"/>
    </source>
</evidence>
<protein>
    <recommendedName>
        <fullName evidence="7">Endoglucanase</fullName>
        <ecNumber evidence="7">3.2.1.4</ecNumber>
    </recommendedName>
</protein>
<dbReference type="SUPFAM" id="SSF49384">
    <property type="entry name" value="Carbohydrate-binding domain"/>
    <property type="match status" value="1"/>
</dbReference>
<dbReference type="Proteomes" id="UP000189004">
    <property type="component" value="Unassembled WGS sequence"/>
</dbReference>
<sequence>MSPARRNTATVLGTVAALSASLLAASPAQADDAPVEQVTNGDFSDGTTGWWATEGIELAVNDDGALCVDVPGGTSAAWDQIVGQNDIPLVAGESYSLTFTASGADGLPVRALVQEPVDPWTTHLDERPVLTETATGYEYVFTASTDMEDAQLAFQIGGSEEAWTFCLDDVSLLGGAEPPVYEPETGPRVRVNQVGYLPQGPKNATVVTEAEEALPWTLADAGGAVVAEGSTVPHGLDESSGQNVHTVDFSDFTRTGEGYTLTADGETSHPFGITADPYATLATDALDFYYTQRSGIEILDELAPGYGREAGHVGVEPNQGDTEVTCHPSSPCDYTLDVSGGWYDAGDHGKYVVNGGISVHQLMSVYERTHTAPTGSPDRVADSTLAVPERDNGVPDVLDEARWEMEFLLSMQVPEGEELAGMAHHKVHDEAWTGLPLLPSEDPQPRYLHPPSTAATLNLAAAAAQCSRVFAPYDAGFAAECLDAAETAWDAAGAHPERYAAEGGQGGGPYGDGNVADEFYWAAAELYLATGDDAYEEAVTSSGSHTADVFSGHGFSWQNTAALGRLQLATVPSSLDGRDEVRASVVEGAEQYVSALEASPYGIAYAPEDGAFVWGSNSQILNNLVVVASAYDISGDTRFRDTVLEGMDYVLGRNALNQSYVTGYGENAAMNQHSRWYAHQLDPDLPNPPEGTLSGGPNSQPSTWDPVAQANLDGCAPQFCYIDDIESWATNELTINWNAPLAWVAGFVADQGDASVAAGASCEVDYVVNDKWPDRFNAQVTVRNTGGEPVTDWELEWSFTGAQTVEHHWSSELTQSGHTVTARSLDWNGDIAPDGEVTFGFVGELPIGANPVPERFTLNGSVCG</sequence>
<dbReference type="InterPro" id="IPR014756">
    <property type="entry name" value="Ig_E-set"/>
</dbReference>
<comment type="similarity">
    <text evidence="1 6 7">Belongs to the glycosyl hydrolase 9 (cellulase E) family.</text>
</comment>
<feature type="region of interest" description="Disordered" evidence="8">
    <location>
        <begin position="679"/>
        <end position="707"/>
    </location>
</feature>
<feature type="signal peptide" evidence="7">
    <location>
        <begin position="1"/>
        <end position="30"/>
    </location>
</feature>
<dbReference type="InterPro" id="IPR012291">
    <property type="entry name" value="CBM2_carb-bd_dom_sf"/>
</dbReference>
<dbReference type="InterPro" id="IPR012341">
    <property type="entry name" value="6hp_glycosidase-like_sf"/>
</dbReference>
<dbReference type="EC" id="3.2.1.4" evidence="7"/>
<proteinExistence type="inferred from homology"/>
<dbReference type="PROSITE" id="PS00698">
    <property type="entry name" value="GH9_3"/>
    <property type="match status" value="1"/>
</dbReference>
<evidence type="ECO:0000256" key="1">
    <source>
        <dbReference type="ARBA" id="ARBA00007072"/>
    </source>
</evidence>
<dbReference type="SMART" id="SM00637">
    <property type="entry name" value="CBD_II"/>
    <property type="match status" value="1"/>
</dbReference>
<dbReference type="InterPro" id="IPR001919">
    <property type="entry name" value="CBD2"/>
</dbReference>
<reference evidence="11" key="1">
    <citation type="submission" date="2016-08" db="EMBL/GenBank/DDBJ databases">
        <authorList>
            <person name="Tokovenko B."/>
            <person name="Kalinowski J."/>
        </authorList>
    </citation>
    <scope>NUCLEOTIDE SEQUENCE [LARGE SCALE GENOMIC DNA]</scope>
    <source>
        <strain evidence="11">UTMC102</strain>
    </source>
</reference>
<dbReference type="InterPro" id="IPR013783">
    <property type="entry name" value="Ig-like_fold"/>
</dbReference>
<dbReference type="EMBL" id="MCOK01000001">
    <property type="protein sequence ID" value="OOC56390.1"/>
    <property type="molecule type" value="Genomic_DNA"/>
</dbReference>
<dbReference type="SUPFAM" id="SSF81296">
    <property type="entry name" value="E set domains"/>
    <property type="match status" value="1"/>
</dbReference>
<evidence type="ECO:0000259" key="9">
    <source>
        <dbReference type="PROSITE" id="PS51173"/>
    </source>
</evidence>
<dbReference type="InterPro" id="IPR008979">
    <property type="entry name" value="Galactose-bd-like_sf"/>
</dbReference>
<dbReference type="PROSITE" id="PS51173">
    <property type="entry name" value="CBM2"/>
    <property type="match status" value="1"/>
</dbReference>
<dbReference type="GO" id="GO:0030245">
    <property type="term" value="P:cellulose catabolic process"/>
    <property type="evidence" value="ECO:0007669"/>
    <property type="project" value="UniProtKB-KW"/>
</dbReference>
<dbReference type="Gene3D" id="1.50.10.10">
    <property type="match status" value="1"/>
</dbReference>
<dbReference type="Gene3D" id="2.60.120.260">
    <property type="entry name" value="Galactose-binding domain-like"/>
    <property type="match status" value="1"/>
</dbReference>
<comment type="caution">
    <text evidence="10">The sequence shown here is derived from an EMBL/GenBank/DDBJ whole genome shotgun (WGS) entry which is preliminary data.</text>
</comment>
<feature type="active site" evidence="6">
    <location>
        <position position="732"/>
    </location>
</feature>
<evidence type="ECO:0000256" key="4">
    <source>
        <dbReference type="ARBA" id="ARBA00023295"/>
    </source>
</evidence>
<keyword evidence="3 6" id="KW-0119">Carbohydrate metabolism</keyword>
<evidence type="ECO:0000256" key="2">
    <source>
        <dbReference type="ARBA" id="ARBA00022801"/>
    </source>
</evidence>
<evidence type="ECO:0000313" key="11">
    <source>
        <dbReference type="Proteomes" id="UP000189004"/>
    </source>
</evidence>
<dbReference type="InterPro" id="IPR008928">
    <property type="entry name" value="6-hairpin_glycosidase_sf"/>
</dbReference>
<dbReference type="Gene3D" id="2.60.40.10">
    <property type="entry name" value="Immunoglobulins"/>
    <property type="match status" value="1"/>
</dbReference>
<dbReference type="Pfam" id="PF02018">
    <property type="entry name" value="CBM_4_9"/>
    <property type="match status" value="1"/>
</dbReference>
<dbReference type="OrthoDB" id="9808897at2"/>
<dbReference type="STRING" id="501010.NOSIN_23280"/>
<accession>A0A1V3C7L6</accession>
<name>A0A1V3C7L6_9ACTN</name>
<keyword evidence="4 6" id="KW-0326">Glycosidase</keyword>
<dbReference type="InterPro" id="IPR003305">
    <property type="entry name" value="CenC_carb-bd"/>
</dbReference>
<gene>
    <name evidence="10" type="ORF">NOSIN_23280</name>
</gene>
<dbReference type="AlphaFoldDB" id="A0A1V3C7L6"/>
<dbReference type="Pfam" id="PF00759">
    <property type="entry name" value="Glyco_hydro_9"/>
    <property type="match status" value="1"/>
</dbReference>
<dbReference type="GO" id="GO:0030247">
    <property type="term" value="F:polysaccharide binding"/>
    <property type="evidence" value="ECO:0007669"/>
    <property type="project" value="UniProtKB-UniRule"/>
</dbReference>
<dbReference type="CDD" id="cd02850">
    <property type="entry name" value="E_set_Cellulase_N"/>
    <property type="match status" value="1"/>
</dbReference>
<keyword evidence="2 6" id="KW-0378">Hydrolase</keyword>
<feature type="chain" id="PRO_5011824362" description="Endoglucanase" evidence="7">
    <location>
        <begin position="31"/>
        <end position="864"/>
    </location>
</feature>
<keyword evidence="5 6" id="KW-0624">Polysaccharide degradation</keyword>
<organism evidence="10 11">
    <name type="scientific">Nocardiopsis sinuspersici</name>
    <dbReference type="NCBI Taxonomy" id="501010"/>
    <lineage>
        <taxon>Bacteria</taxon>
        <taxon>Bacillati</taxon>
        <taxon>Actinomycetota</taxon>
        <taxon>Actinomycetes</taxon>
        <taxon>Streptosporangiales</taxon>
        <taxon>Nocardiopsidaceae</taxon>
        <taxon>Nocardiopsis</taxon>
    </lineage>
</organism>
<feature type="active site" evidence="6">
    <location>
        <position position="723"/>
    </location>
</feature>
<evidence type="ECO:0000313" key="10">
    <source>
        <dbReference type="EMBL" id="OOC56390.1"/>
    </source>
</evidence>
<dbReference type="SUPFAM" id="SSF49785">
    <property type="entry name" value="Galactose-binding domain-like"/>
    <property type="match status" value="1"/>
</dbReference>